<organism evidence="1 2">
    <name type="scientific">Pseudonocardia adelaidensis</name>
    <dbReference type="NCBI Taxonomy" id="648754"/>
    <lineage>
        <taxon>Bacteria</taxon>
        <taxon>Bacillati</taxon>
        <taxon>Actinomycetota</taxon>
        <taxon>Actinomycetes</taxon>
        <taxon>Pseudonocardiales</taxon>
        <taxon>Pseudonocardiaceae</taxon>
        <taxon>Pseudonocardia</taxon>
    </lineage>
</organism>
<name>A0ABP9NCH5_9PSEU</name>
<dbReference type="RefSeq" id="WP_345603747.1">
    <property type="nucleotide sequence ID" value="NZ_BAABJO010000004.1"/>
</dbReference>
<reference evidence="2" key="1">
    <citation type="journal article" date="2019" name="Int. J. Syst. Evol. Microbiol.">
        <title>The Global Catalogue of Microorganisms (GCM) 10K type strain sequencing project: providing services to taxonomists for standard genome sequencing and annotation.</title>
        <authorList>
            <consortium name="The Broad Institute Genomics Platform"/>
            <consortium name="The Broad Institute Genome Sequencing Center for Infectious Disease"/>
            <person name="Wu L."/>
            <person name="Ma J."/>
        </authorList>
    </citation>
    <scope>NUCLEOTIDE SEQUENCE [LARGE SCALE GENOMIC DNA]</scope>
    <source>
        <strain evidence="2">JCM 18302</strain>
    </source>
</reference>
<evidence type="ECO:0000313" key="2">
    <source>
        <dbReference type="Proteomes" id="UP001500804"/>
    </source>
</evidence>
<dbReference type="EMBL" id="BAABJO010000004">
    <property type="protein sequence ID" value="GAA5114438.1"/>
    <property type="molecule type" value="Genomic_DNA"/>
</dbReference>
<accession>A0ABP9NCH5</accession>
<evidence type="ECO:0000313" key="1">
    <source>
        <dbReference type="EMBL" id="GAA5114438.1"/>
    </source>
</evidence>
<dbReference type="Proteomes" id="UP001500804">
    <property type="component" value="Unassembled WGS sequence"/>
</dbReference>
<comment type="caution">
    <text evidence="1">The sequence shown here is derived from an EMBL/GenBank/DDBJ whole genome shotgun (WGS) entry which is preliminary data.</text>
</comment>
<gene>
    <name evidence="1" type="ORF">GCM10023320_11580</name>
</gene>
<proteinExistence type="predicted"/>
<sequence length="275" mass="30023">MERHKSPRHFPRIRRRPVDFDISVTDSGALGTLSRDGGSARAEVVQNSAGVYVKGNRMWWQRSHPEQAAVLADRWIAEPGPETQLIDPILRLHPGQLSYEVRLGSSWVATGEQIVNGDRALVLTDGRLVLTVTAEEPHRVLFVELLAEGPPGAEPIEVSPLAQAQADEVAVAYLRVYTPRTLTQLLEAPSVDVQVQPEPLCASPTCTATFTVTDTGHGRVVGRFEMTADERLAGFHQLDLPPGQSATFTATTPNELFIDPGASGDIHWVGRFVPD</sequence>
<protein>
    <submittedName>
        <fullName evidence="1">Uncharacterized protein</fullName>
    </submittedName>
</protein>
<keyword evidence="2" id="KW-1185">Reference proteome</keyword>